<feature type="region of interest" description="Disordered" evidence="7">
    <location>
        <begin position="531"/>
        <end position="554"/>
    </location>
</feature>
<evidence type="ECO:0000259" key="9">
    <source>
        <dbReference type="PROSITE" id="PS51741"/>
    </source>
</evidence>
<evidence type="ECO:0000313" key="11">
    <source>
        <dbReference type="Proteomes" id="UP000267096"/>
    </source>
</evidence>
<feature type="domain" description="MHD" evidence="8">
    <location>
        <begin position="891"/>
        <end position="1156"/>
    </location>
</feature>
<feature type="region of interest" description="Disordered" evidence="7">
    <location>
        <begin position="469"/>
        <end position="496"/>
    </location>
</feature>
<evidence type="ECO:0000256" key="3">
    <source>
        <dbReference type="ARBA" id="ARBA00022583"/>
    </source>
</evidence>
<accession>A0A0M3JYE3</accession>
<proteinExistence type="inferred from homology"/>
<dbReference type="InterPro" id="IPR001060">
    <property type="entry name" value="FCH_dom"/>
</dbReference>
<feature type="region of interest" description="Disordered" evidence="7">
    <location>
        <begin position="399"/>
        <end position="421"/>
    </location>
</feature>
<reference evidence="10 11" key="2">
    <citation type="submission" date="2018-11" db="EMBL/GenBank/DDBJ databases">
        <authorList>
            <consortium name="Pathogen Informatics"/>
        </authorList>
    </citation>
    <scope>NUCLEOTIDE SEQUENCE [LARGE SCALE GENOMIC DNA]</scope>
</reference>
<feature type="region of interest" description="Disordered" evidence="7">
    <location>
        <begin position="333"/>
        <end position="368"/>
    </location>
</feature>
<organism evidence="12">
    <name type="scientific">Anisakis simplex</name>
    <name type="common">Herring worm</name>
    <dbReference type="NCBI Taxonomy" id="6269"/>
    <lineage>
        <taxon>Eukaryota</taxon>
        <taxon>Metazoa</taxon>
        <taxon>Ecdysozoa</taxon>
        <taxon>Nematoda</taxon>
        <taxon>Chromadorea</taxon>
        <taxon>Rhabditida</taxon>
        <taxon>Spirurina</taxon>
        <taxon>Ascaridomorpha</taxon>
        <taxon>Ascaridoidea</taxon>
        <taxon>Anisakidae</taxon>
        <taxon>Anisakis</taxon>
        <taxon>Anisakis simplex complex</taxon>
    </lineage>
</organism>
<dbReference type="GO" id="GO:0005886">
    <property type="term" value="C:plasma membrane"/>
    <property type="evidence" value="ECO:0007669"/>
    <property type="project" value="TreeGrafter"/>
</dbReference>
<dbReference type="SMART" id="SM00055">
    <property type="entry name" value="FCH"/>
    <property type="match status" value="1"/>
</dbReference>
<dbReference type="InterPro" id="IPR018808">
    <property type="entry name" value="Muniscin_C"/>
</dbReference>
<feature type="compositionally biased region" description="Polar residues" evidence="7">
    <location>
        <begin position="858"/>
        <end position="873"/>
    </location>
</feature>
<dbReference type="InterPro" id="IPR036168">
    <property type="entry name" value="AP2_Mu_C_sf"/>
</dbReference>
<keyword evidence="3" id="KW-0254">Endocytosis</keyword>
<dbReference type="GO" id="GO:0072583">
    <property type="term" value="P:clathrin-dependent endocytosis"/>
    <property type="evidence" value="ECO:0007669"/>
    <property type="project" value="TreeGrafter"/>
</dbReference>
<keyword evidence="11" id="KW-1185">Reference proteome</keyword>
<feature type="domain" description="F-BAR" evidence="9">
    <location>
        <begin position="2"/>
        <end position="278"/>
    </location>
</feature>
<keyword evidence="4 6" id="KW-0175">Coiled coil</keyword>
<dbReference type="Pfam" id="PF22699">
    <property type="entry name" value="GMIP-like_FCH"/>
    <property type="match status" value="1"/>
</dbReference>
<dbReference type="InterPro" id="IPR054713">
    <property type="entry name" value="GMIP/FCHO2-like_FCH"/>
</dbReference>
<evidence type="ECO:0000259" key="8">
    <source>
        <dbReference type="PROSITE" id="PS51072"/>
    </source>
</evidence>
<feature type="region of interest" description="Disordered" evidence="7">
    <location>
        <begin position="620"/>
        <end position="649"/>
    </location>
</feature>
<dbReference type="AlphaFoldDB" id="A0A0M3JYE3"/>
<dbReference type="SUPFAM" id="SSF103657">
    <property type="entry name" value="BAR/IMD domain-like"/>
    <property type="match status" value="1"/>
</dbReference>
<dbReference type="PROSITE" id="PS51741">
    <property type="entry name" value="F_BAR"/>
    <property type="match status" value="1"/>
</dbReference>
<keyword evidence="5" id="KW-0472">Membrane</keyword>
<dbReference type="SUPFAM" id="SSF49447">
    <property type="entry name" value="Second domain of Mu2 adaptin subunit (ap50) of ap2 adaptor"/>
    <property type="match status" value="1"/>
</dbReference>
<dbReference type="GO" id="GO:0005905">
    <property type="term" value="C:clathrin-coated pit"/>
    <property type="evidence" value="ECO:0007669"/>
    <property type="project" value="UniProtKB-SubCell"/>
</dbReference>
<dbReference type="PANTHER" id="PTHR23065">
    <property type="entry name" value="PROLINE-SERINE-THREONINE PHOSPHATASE INTERACTING PROTEIN 1"/>
    <property type="match status" value="1"/>
</dbReference>
<reference evidence="12" key="1">
    <citation type="submission" date="2017-02" db="UniProtKB">
        <authorList>
            <consortium name="WormBaseParasite"/>
        </authorList>
    </citation>
    <scope>IDENTIFICATION</scope>
</reference>
<comment type="subcellular location">
    <subcellularLocation>
        <location evidence="1">Membrane</location>
        <location evidence="1">Clathrin-coated pit</location>
        <topology evidence="1">Peripheral membrane protein</topology>
        <orientation evidence="1">Cytoplasmic side</orientation>
    </subcellularLocation>
</comment>
<evidence type="ECO:0000313" key="12">
    <source>
        <dbReference type="WBParaSite" id="ASIM_0001345901-mRNA-1"/>
    </source>
</evidence>
<dbReference type="EMBL" id="UYRR01031270">
    <property type="protein sequence ID" value="VDK48379.1"/>
    <property type="molecule type" value="Genomic_DNA"/>
</dbReference>
<evidence type="ECO:0000256" key="4">
    <source>
        <dbReference type="ARBA" id="ARBA00023054"/>
    </source>
</evidence>
<dbReference type="InterPro" id="IPR031160">
    <property type="entry name" value="F_BAR_dom"/>
</dbReference>
<name>A0A0M3JYE3_ANISI</name>
<evidence type="ECO:0000256" key="2">
    <source>
        <dbReference type="ARBA" id="ARBA00011064"/>
    </source>
</evidence>
<dbReference type="OrthoDB" id="5593455at2759"/>
<gene>
    <name evidence="10" type="ORF">ASIM_LOCUS12887</name>
</gene>
<evidence type="ECO:0000256" key="6">
    <source>
        <dbReference type="PROSITE-ProRule" id="PRU01077"/>
    </source>
</evidence>
<evidence type="ECO:0000256" key="7">
    <source>
        <dbReference type="SAM" id="MobiDB-lite"/>
    </source>
</evidence>
<feature type="compositionally biased region" description="Low complexity" evidence="7">
    <location>
        <begin position="334"/>
        <end position="348"/>
    </location>
</feature>
<dbReference type="Pfam" id="PF10291">
    <property type="entry name" value="muHD"/>
    <property type="match status" value="1"/>
</dbReference>
<dbReference type="GO" id="GO:0030136">
    <property type="term" value="C:clathrin-coated vesicle"/>
    <property type="evidence" value="ECO:0007669"/>
    <property type="project" value="TreeGrafter"/>
</dbReference>
<protein>
    <submittedName>
        <fullName evidence="12">F-BAR domain-containing protein</fullName>
    </submittedName>
</protein>
<dbReference type="InterPro" id="IPR028565">
    <property type="entry name" value="MHD"/>
</dbReference>
<evidence type="ECO:0000256" key="5">
    <source>
        <dbReference type="ARBA" id="ARBA00023176"/>
    </source>
</evidence>
<sequence length="1161" mass="127769">MVAIDYAEHFWGEKHHGYHVLYENLKQGEESVQELAQFLKERASFEEETSKFIIKTVLKTSSLCSTSSCGSSGSAAGAGGGFNALTSSWQVTKDMLDSLATIQSTFFQSLQQLLKDVLKYHEELVRSRKRMKEQDVVDAVNLMQTTTTCLQKVLITCVFISRFRVVSKETYAQRYAELERLKKENGTSKEILKAESKLTKSREEYRSYVEKYGRVRDEFEDKMIKAAHAFQEHHHAFLQQMKTFLCSFARVADLNASASSQVYSQYRETIDQLDVNDIMLKFVDIKGTGKDRPEIVIFEELDTAILGTGLAQATTVLGTTNTSADRPELTAFLSQSRSQASSSPQVSSDLLNLFDHPPSNQHVSTTSNSVAATTNAFDSTQSAVGTGAGGGGIWNNNIVNNNNSVSHPSPTASDSSSSLTVPTSVVPATTLTTTPTAVVATCASNASITPTATSFSSSLGRQKLSLWLPGKRRKHASQSSLPSTDMPVTDFSHSQSESSGQRCRLFAFQKNFRCRIIIHAQPQPLLTYTSTSEIEDTRSTTSSSKSDEKGFLTSNNNANGVLNVMDMPLTRAATSVRPVGNSSSQAITSRNMMLDDENDDDIDDEGYTCRRDLVDDGNTRLTAPIAQNEDDDSRWSSCTESSDDDDEDEERIRAAKLRQLNIRPLSESKASVNVSVDELRDAIGHINLSASINRSSTFDRDPWTATTRTTPFSLSLGGASARPLRATLTGDDHLRKRFYDSSNTTALPFSVSLSAGTMARARPRSNTPTLTQTQAQVCSFATPTSVHSTNPLISQQSQPQTASSQFSAALLNNAHQPLSRRESSGSSENTAFFMRSESVNSLGGYCFQQQAQSCQHTESPFFNQPTPSNQACTPSAASTNNSASSTITEHRVPIAMAVNEYIHAWFKGADINQRVVRVFGTVLISFPASAVPVLTDLNSDLEALKFRLTSADNIKAVLPNKQLLSNEVDAYDAPFTFRFERTQLAEWLKTQKTDKPNAHFYNAEVLRYEVRDVVSPPLLLTAYWKLEKENTDLRIDYRLNTDSSIQTALLNIAFSVKIDGLCTVDSIHADPKEEWSPSDSTVSWKLTELSRHGECNGSLKARLAISNGPSNASQTHVQFQTSDASISGASVVVDSDDSYYLSMLRRKVLSGKYFCDPEIRK</sequence>
<feature type="region of interest" description="Disordered" evidence="7">
    <location>
        <begin position="858"/>
        <end position="877"/>
    </location>
</feature>
<evidence type="ECO:0000313" key="10">
    <source>
        <dbReference type="EMBL" id="VDK48379.1"/>
    </source>
</evidence>
<evidence type="ECO:0000256" key="1">
    <source>
        <dbReference type="ARBA" id="ARBA00004283"/>
    </source>
</evidence>
<dbReference type="Gene3D" id="1.20.1270.60">
    <property type="entry name" value="Arfaptin homology (AH) domain/BAR domain"/>
    <property type="match status" value="1"/>
</dbReference>
<keyword evidence="5" id="KW-0168">Coated pit</keyword>
<comment type="similarity">
    <text evidence="2">Belongs to the FCHO family.</text>
</comment>
<dbReference type="PROSITE" id="PS51072">
    <property type="entry name" value="MHD"/>
    <property type="match status" value="1"/>
</dbReference>
<dbReference type="Proteomes" id="UP000267096">
    <property type="component" value="Unassembled WGS sequence"/>
</dbReference>
<dbReference type="PANTHER" id="PTHR23065:SF15">
    <property type="entry name" value="AT02057P"/>
    <property type="match status" value="1"/>
</dbReference>
<dbReference type="GO" id="GO:0048268">
    <property type="term" value="P:clathrin coat assembly"/>
    <property type="evidence" value="ECO:0007669"/>
    <property type="project" value="TreeGrafter"/>
</dbReference>
<dbReference type="InterPro" id="IPR027267">
    <property type="entry name" value="AH/BAR_dom_sf"/>
</dbReference>
<dbReference type="WBParaSite" id="ASIM_0001345901-mRNA-1">
    <property type="protein sequence ID" value="ASIM_0001345901-mRNA-1"/>
    <property type="gene ID" value="ASIM_0001345901"/>
</dbReference>